<feature type="compositionally biased region" description="Pro residues" evidence="1">
    <location>
        <begin position="29"/>
        <end position="43"/>
    </location>
</feature>
<protein>
    <submittedName>
        <fullName evidence="2">Uncharacterized protein</fullName>
    </submittedName>
</protein>
<name>A0A6M0RQE8_9CYAN</name>
<dbReference type="Proteomes" id="UP000481033">
    <property type="component" value="Unassembled WGS sequence"/>
</dbReference>
<sequence>MNRLFKLQNALTSKPAKRRPLTPRLKPLTPIPRPEPPRILTPPPAPTAFSTYSLAKTIDNWEALDQITINIPLSIKRRLTRIAKAPWALDQNQEGNCGFAAVIMAMLHLKAIDPNSGYSLDVDLQAILLELIDAIYTSTELSAAQSQDFKSESKYKSLIATSRYTNQERNGKAIIQNRIEKRLLHHPSIGEVASFAGDYVLLVGLMLFYKDHVKKRNTNLWQQLEKFNQILKNEWPKLHLKDMGILDLTKDGLKKGDFGLTLEGMLALCQYLSIDAVHYTDNTVSATERQKTPLKEKVYNTMHQKFMQESSRGGNGITLFNCYKNNIDKFVRADKADSSAPVSWSNLPWPCIVGVYEESDFYTKQETETNGTEEKFNKEQLKQCIPYNLLRHWLYMPSKDQAWSWGYSVDFNETYESDSIEADILNAVPMEVIALG</sequence>
<evidence type="ECO:0000313" key="3">
    <source>
        <dbReference type="Proteomes" id="UP000481033"/>
    </source>
</evidence>
<accession>A0A6M0RQE8</accession>
<organism evidence="2 3">
    <name type="scientific">Adonisia turfae CCMR0081</name>
    <dbReference type="NCBI Taxonomy" id="2292702"/>
    <lineage>
        <taxon>Bacteria</taxon>
        <taxon>Bacillati</taxon>
        <taxon>Cyanobacteriota</taxon>
        <taxon>Adonisia</taxon>
        <taxon>Adonisia turfae</taxon>
    </lineage>
</organism>
<evidence type="ECO:0000256" key="1">
    <source>
        <dbReference type="SAM" id="MobiDB-lite"/>
    </source>
</evidence>
<proteinExistence type="predicted"/>
<keyword evidence="3" id="KW-1185">Reference proteome</keyword>
<comment type="caution">
    <text evidence="2">The sequence shown here is derived from an EMBL/GenBank/DDBJ whole genome shotgun (WGS) entry which is preliminary data.</text>
</comment>
<evidence type="ECO:0000313" key="2">
    <source>
        <dbReference type="EMBL" id="NEZ58474.1"/>
    </source>
</evidence>
<reference evidence="2 3" key="1">
    <citation type="journal article" date="2020" name="Microb. Ecol.">
        <title>Ecogenomics of the Marine Benthic Filamentous Cyanobacterium Adonisia.</title>
        <authorList>
            <person name="Walter J.M."/>
            <person name="Coutinho F.H."/>
            <person name="Leomil L."/>
            <person name="Hargreaves P.I."/>
            <person name="Campeao M.E."/>
            <person name="Vieira V.V."/>
            <person name="Silva B.S."/>
            <person name="Fistarol G.O."/>
            <person name="Salomon P.S."/>
            <person name="Sawabe T."/>
            <person name="Mino S."/>
            <person name="Hosokawa M."/>
            <person name="Miyashita H."/>
            <person name="Maruyama F."/>
            <person name="van Verk M.C."/>
            <person name="Dutilh B.E."/>
            <person name="Thompson C.C."/>
            <person name="Thompson F.L."/>
        </authorList>
    </citation>
    <scope>NUCLEOTIDE SEQUENCE [LARGE SCALE GENOMIC DNA]</scope>
    <source>
        <strain evidence="2 3">CCMR0081</strain>
    </source>
</reference>
<dbReference type="EMBL" id="QXHD01000004">
    <property type="protein sequence ID" value="NEZ58474.1"/>
    <property type="molecule type" value="Genomic_DNA"/>
</dbReference>
<feature type="region of interest" description="Disordered" evidence="1">
    <location>
        <begin position="12"/>
        <end position="43"/>
    </location>
</feature>
<dbReference type="RefSeq" id="WP_163701053.1">
    <property type="nucleotide sequence ID" value="NZ_QXHD01000004.1"/>
</dbReference>
<dbReference type="AlphaFoldDB" id="A0A6M0RQE8"/>
<gene>
    <name evidence="2" type="ORF">DXZ20_23065</name>
</gene>